<dbReference type="EMBL" id="JAIUEN010000074">
    <property type="protein sequence ID" value="MCE3362553.1"/>
    <property type="molecule type" value="Genomic_DNA"/>
</dbReference>
<evidence type="ECO:0000313" key="34">
    <source>
        <dbReference type="Proteomes" id="UP000293434"/>
    </source>
</evidence>
<reference evidence="4 32" key="5">
    <citation type="submission" date="2017-09" db="EMBL/GenBank/DDBJ databases">
        <title>A single nucleotide polymorphism in the Staphylococcus aureus virulence regulator SaeR abolishes pathogenesis.</title>
        <authorList>
            <person name="Copin R.J."/>
            <person name="Sause W."/>
            <person name="Shopsin B."/>
            <person name="Torres V.J."/>
        </authorList>
    </citation>
    <scope>NUCLEOTIDE SEQUENCE [LARGE SCALE GENOMIC DNA]</scope>
    <source>
        <strain evidence="32">Newman</strain>
        <strain evidence="4">Newman_D2C</strain>
    </source>
</reference>
<dbReference type="EMBL" id="CACURZ010000006">
    <property type="protein sequence ID" value="CAA6348908.1"/>
    <property type="molecule type" value="Genomic_DNA"/>
</dbReference>
<evidence type="ECO:0000313" key="36">
    <source>
        <dbReference type="Proteomes" id="UP000433366"/>
    </source>
</evidence>
<evidence type="ECO:0000313" key="42">
    <source>
        <dbReference type="Proteomes" id="UP000451682"/>
    </source>
</evidence>
<evidence type="ECO:0000313" key="38">
    <source>
        <dbReference type="Proteomes" id="UP000442696"/>
    </source>
</evidence>
<evidence type="ECO:0000313" key="31">
    <source>
        <dbReference type="EMBL" id="TXL39634.1"/>
    </source>
</evidence>
<name>A0A0D6W7J6_STAAU</name>
<dbReference type="Pfam" id="PF02876">
    <property type="entry name" value="Stap_Strp_tox_C"/>
    <property type="match status" value="1"/>
</dbReference>
<dbReference type="EMBL" id="CAIGXB010000005">
    <property type="protein sequence ID" value="CAC5794557.1"/>
    <property type="molecule type" value="Genomic_DNA"/>
</dbReference>
<reference evidence="17" key="1">
    <citation type="journal article" date="2015" name="J. Infect. Dis.">
        <title>Parallel Epidemics of Community-Associated Methicillin-Resistant Staphylococcus aureus USA300 Infection in North and South America.</title>
        <authorList>
            <person name="Planet P.J."/>
            <person name="Diaz L."/>
            <person name="Kolokotronis S.O."/>
            <person name="Narechania A."/>
            <person name="Reyes J."/>
            <person name="Xing G."/>
            <person name="Rincon S."/>
            <person name="Smith H."/>
            <person name="Panesso D."/>
            <person name="Ryan C."/>
            <person name="Smith D.P."/>
            <person name="Guzman M."/>
            <person name="Zurita J."/>
            <person name="Sebra R."/>
            <person name="Deikus G."/>
            <person name="Nolan R.L."/>
            <person name="Tenover F.C."/>
            <person name="Weinstock G.M."/>
            <person name="Robinson D.A."/>
            <person name="Arias C.A."/>
        </authorList>
    </citation>
    <scope>NUCLEOTIDE SEQUENCE</scope>
    <source>
        <strain evidence="17">M121</strain>
    </source>
</reference>
<dbReference type="EMBL" id="QNXF01000003">
    <property type="protein sequence ID" value="TXL39634.1"/>
    <property type="molecule type" value="Genomic_DNA"/>
</dbReference>
<dbReference type="Proteomes" id="UP000442782">
    <property type="component" value="Unassembled WGS sequence"/>
</dbReference>
<evidence type="ECO:0000313" key="46">
    <source>
        <dbReference type="Proteomes" id="UP000471199"/>
    </source>
</evidence>
<dbReference type="Proteomes" id="UP000459702">
    <property type="component" value="Unassembled WGS sequence"/>
</dbReference>
<dbReference type="Proteomes" id="UP000442696">
    <property type="component" value="Unassembled WGS sequence"/>
</dbReference>
<reference evidence="33" key="4">
    <citation type="submission" date="2017-08" db="EMBL/GenBank/DDBJ databases">
        <title>Protection against atopic dermatitis through acquisition of Staphylococcus quorum-sensing agr mutations in the skin.</title>
        <authorList>
            <person name="Nakamura Y."/>
            <person name="Takahashi H."/>
            <person name="Takaya A."/>
            <person name="Inoue Y."/>
            <person name="Katayama Y."/>
            <person name="Kusuya Y."/>
            <person name="Shoji T."/>
            <person name="Takada S."/>
            <person name="Nakagawa S."/>
            <person name="Oguma R."/>
            <person name="Ozawa N."/>
            <person name="Yamaide F."/>
            <person name="Suzuki S."/>
            <person name="Villaruz A."/>
            <person name="Otto M."/>
            <person name="Matsue H."/>
            <person name="Nunez G."/>
            <person name="Shimojo N."/>
        </authorList>
    </citation>
    <scope>NUCLEOTIDE SEQUENCE [LARGE SCALE GENOMIC DNA]</scope>
    <source>
        <strain evidence="33">M1K003</strain>
    </source>
</reference>
<evidence type="ECO:0000313" key="4">
    <source>
        <dbReference type="EMBL" id="ATC70526.1"/>
    </source>
</evidence>
<dbReference type="EMBL" id="JAALTR010000173">
    <property type="protein sequence ID" value="NGW67225.1"/>
    <property type="molecule type" value="Genomic_DNA"/>
</dbReference>
<dbReference type="EMBL" id="JAAJIY010000018">
    <property type="protein sequence ID" value="NGK21292.1"/>
    <property type="molecule type" value="Genomic_DNA"/>
</dbReference>
<evidence type="ECO:0000313" key="26">
    <source>
        <dbReference type="EMBL" id="NGW67225.1"/>
    </source>
</evidence>
<evidence type="ECO:0000313" key="40">
    <source>
        <dbReference type="Proteomes" id="UP000443506"/>
    </source>
</evidence>
<dbReference type="Proteomes" id="UP000052129">
    <property type="component" value="Unassembled WGS sequence"/>
</dbReference>
<dbReference type="EMBL" id="CP023391">
    <property type="protein sequence ID" value="ATC70526.1"/>
    <property type="molecule type" value="Genomic_DNA"/>
</dbReference>
<dbReference type="EMBL" id="UAUZ02000004">
    <property type="protein sequence ID" value="CAD7354916.1"/>
    <property type="molecule type" value="Genomic_DNA"/>
</dbReference>
<dbReference type="Proteomes" id="UP000294017">
    <property type="component" value="Unassembled WGS sequence"/>
</dbReference>
<reference evidence="26 47" key="13">
    <citation type="submission" date="2020-02" db="EMBL/GenBank/DDBJ databases">
        <title>Detection of Heterogeneous Vancomycin Intermediate Resistance in Methicillin Resistant Staphylococcus aureus Isolates from Latin-America.</title>
        <authorList>
            <person name="Castro-Cardozo B."/>
            <person name="Berrio M."/>
            <person name="Vargas M.L."/>
            <person name="Carvajal L.P."/>
            <person name="Millan L.V."/>
            <person name="Rios R."/>
            <person name="Hernandez A."/>
            <person name="Rincon S.L."/>
            <person name="Cubides P."/>
            <person name="Forero E."/>
            <person name="Dinh A."/>
            <person name="Seas C."/>
            <person name="Munita J.M."/>
            <person name="Arias C.A."/>
            <person name="Reyes J."/>
            <person name="Diaz L."/>
        </authorList>
    </citation>
    <scope>NUCLEOTIDE SEQUENCE [LARGE SCALE GENOMIC DNA]</scope>
    <source>
        <strain evidence="26 47">UG255</strain>
    </source>
</reference>
<evidence type="ECO:0000313" key="6">
    <source>
        <dbReference type="EMBL" id="CAA4119564.1"/>
    </source>
</evidence>
<dbReference type="EMBL" id="CACTPI010000004">
    <property type="protein sequence ID" value="CAA4107669.1"/>
    <property type="molecule type" value="Genomic_DNA"/>
</dbReference>
<evidence type="ECO:0000313" key="49">
    <source>
        <dbReference type="Proteomes" id="UP000478867"/>
    </source>
</evidence>
<dbReference type="KEGG" id="saur:SABB_02203"/>
<dbReference type="EMBL" id="LFVP01000005">
    <property type="protein sequence ID" value="KSA79845.1"/>
    <property type="molecule type" value="Genomic_DNA"/>
</dbReference>
<dbReference type="Proteomes" id="UP000473113">
    <property type="component" value="Unassembled WGS sequence"/>
</dbReference>
<reference evidence="18" key="2">
    <citation type="submission" date="2015-06" db="EMBL/GenBank/DDBJ databases">
        <authorList>
            <person name="Diene S.M."/>
            <person name="Von Dach E."/>
            <person name="Fankhauser C."/>
            <person name="Schrenzel J."/>
            <person name="Harbarth S."/>
            <person name="Francois P."/>
        </authorList>
    </citation>
    <scope>NUCLEOTIDE SEQUENCE</scope>
    <source>
        <strain evidence="18">MRSA_S26</strain>
    </source>
</reference>
<dbReference type="EMBL" id="CACTQT010000008">
    <property type="protein sequence ID" value="CAA4377264.1"/>
    <property type="molecule type" value="Genomic_DNA"/>
</dbReference>
<dbReference type="Proteomes" id="UP000217245">
    <property type="component" value="Chromosome"/>
</dbReference>
<reference evidence="18" key="3">
    <citation type="journal article" date="2016" name="J. Infect. Dis.">
        <title>Comparative Genomics of Community-Associated Methicillin-Resistant Staphylococcus aureus Shows the Emergence of Clone ST8-USA300 in Geneva, Switzerland.</title>
        <authorList>
            <person name="Von Dach E."/>
            <person name="Diene S.M."/>
            <person name="Fankhauser C."/>
            <person name="Schrenzel J."/>
            <person name="Harbarth S."/>
            <person name="Francois P."/>
        </authorList>
    </citation>
    <scope>NUCLEOTIDE SEQUENCE</scope>
    <source>
        <strain evidence="18">MRSA_S26</strain>
    </source>
</reference>
<reference evidence="16" key="7">
    <citation type="submission" date="2018-07" db="EMBL/GenBank/DDBJ databases">
        <title>Protection against atopic dermatitis through acquisition of Staphylococcus quorum-sensing agr mutations in the skin.</title>
        <authorList>
            <person name="Nakamura Y."/>
            <person name="Takahashi H."/>
            <person name="Takaya A."/>
            <person name="Inoue Y."/>
            <person name="Katayama Y."/>
            <person name="Kusuya Y."/>
            <person name="Shoji T."/>
            <person name="Takada S."/>
            <person name="Nakagawa S."/>
            <person name="Oguma R."/>
            <person name="Ozawa N."/>
            <person name="Yamaide F."/>
            <person name="Suzuki S."/>
            <person name="Villaruz A."/>
            <person name="Otto M."/>
            <person name="Matsue H."/>
            <person name="Nunez G."/>
            <person name="Shimojo N."/>
        </authorList>
    </citation>
    <scope>NUCLEOTIDE SEQUENCE</scope>
    <source>
        <strain evidence="16">M1K003</strain>
    </source>
</reference>
<dbReference type="Proteomes" id="UP000433366">
    <property type="component" value="Unassembled WGS sequence"/>
</dbReference>
<evidence type="ECO:0000313" key="32">
    <source>
        <dbReference type="Proteomes" id="UP000217245"/>
    </source>
</evidence>
<feature type="domain" description="Staphylococcal/Streptococcal toxin beta-grasp" evidence="2">
    <location>
        <begin position="134"/>
        <end position="226"/>
    </location>
</feature>
<evidence type="ECO:0000313" key="45">
    <source>
        <dbReference type="Proteomes" id="UP000466646"/>
    </source>
</evidence>
<evidence type="ECO:0000313" key="37">
    <source>
        <dbReference type="Proteomes" id="UP000434412"/>
    </source>
</evidence>
<reference evidence="54 55" key="11">
    <citation type="journal article" date="2020" name="J. Antimicrob. Chemother.">
        <title>Detection of heterogeneous vancomycin intermediate resistance in MRSA isolates from Latin America.</title>
        <authorList>
            <person name="Castro B.E."/>
            <person name="Berrio M."/>
            <person name="Vargas M.L."/>
            <person name="Carvajal L.P."/>
            <person name="Millan L.V."/>
            <person name="Rios R."/>
            <person name="Hernandez A.K."/>
            <person name="Rincon S."/>
            <person name="Cubides P."/>
            <person name="Forero E."/>
            <person name="Dinh A."/>
            <person name="Seas C."/>
            <person name="Munita J.M."/>
            <person name="Arias C.A."/>
            <person name="Reyes J."/>
            <person name="Diaz L."/>
        </authorList>
    </citation>
    <scope>NUCLEOTIDE SEQUENCE [LARGE SCALE GENOMIC DNA]</scope>
    <source>
        <strain evidence="27 54">UE1097</strain>
        <strain evidence="28 55">UP89</strain>
    </source>
</reference>
<evidence type="ECO:0000313" key="17">
    <source>
        <dbReference type="EMBL" id="KMR55992.1"/>
    </source>
</evidence>
<evidence type="ECO:0000313" key="55">
    <source>
        <dbReference type="Proteomes" id="UP000561555"/>
    </source>
</evidence>
<dbReference type="PROSITE" id="PS00278">
    <property type="entry name" value="STAPH_STREP_TOXIN_2"/>
    <property type="match status" value="1"/>
</dbReference>
<evidence type="ECO:0000313" key="18">
    <source>
        <dbReference type="EMBL" id="KSA79845.1"/>
    </source>
</evidence>
<dbReference type="Proteomes" id="UP000547874">
    <property type="component" value="Unassembled WGS sequence"/>
</dbReference>
<evidence type="ECO:0000313" key="5">
    <source>
        <dbReference type="EMBL" id="CAA4107669.1"/>
    </source>
</evidence>
<dbReference type="EMBL" id="WPRH01000522">
    <property type="protein sequence ID" value="MVI56045.1"/>
    <property type="molecule type" value="Genomic_DNA"/>
</dbReference>
<evidence type="ECO:0000313" key="23">
    <source>
        <dbReference type="EMBL" id="MVM10839.1"/>
    </source>
</evidence>
<reference evidence="19" key="16">
    <citation type="submission" date="2023-08" db="EMBL/GenBank/DDBJ databases">
        <authorList>
            <person name="Zhao H."/>
            <person name="Wang X."/>
        </authorList>
    </citation>
    <scope>NUCLEOTIDE SEQUENCE</scope>
    <source>
        <strain evidence="19">NC-4</strain>
    </source>
</reference>
<dbReference type="Proteomes" id="UP000507112">
    <property type="component" value="Unassembled WGS sequence"/>
</dbReference>
<reference evidence="34 35" key="8">
    <citation type="submission" date="2018-11" db="EMBL/GenBank/DDBJ databases">
        <title>Genomic profiling of Staphylococcus species from a Poultry farm system in KwaZulu-Natal, South Africa.</title>
        <authorList>
            <person name="Amoako D.G."/>
            <person name="Somboro A.M."/>
            <person name="Abia A.L.K."/>
            <person name="Bester L.A."/>
            <person name="Essack S.Y."/>
        </authorList>
    </citation>
    <scope>NUCLEOTIDE SEQUENCE [LARGE SCALE GENOMIC DNA]</scope>
    <source>
        <strain evidence="30 35">SA12</strain>
        <strain evidence="29 34">SA9</strain>
    </source>
</reference>
<evidence type="ECO:0000313" key="19">
    <source>
        <dbReference type="EMBL" id="MCE3362553.1"/>
    </source>
</evidence>
<dbReference type="EMBL" id="CACTOE010000008">
    <property type="protein sequence ID" value="CAA4119564.1"/>
    <property type="molecule type" value="Genomic_DNA"/>
</dbReference>
<evidence type="ECO:0000313" key="54">
    <source>
        <dbReference type="Proteomes" id="UP000547874"/>
    </source>
</evidence>
<dbReference type="EMBL" id="WPTS01000035">
    <property type="protein sequence ID" value="MVK35539.1"/>
    <property type="molecule type" value="Genomic_DNA"/>
</dbReference>
<protein>
    <submittedName>
        <fullName evidence="5 7">Exotoxin</fullName>
    </submittedName>
    <submittedName>
        <fullName evidence="4 17">Superantigen-like protein</fullName>
    </submittedName>
    <submittedName>
        <fullName evidence="16">Superantigen-like protein, exotoxin 14</fullName>
    </submittedName>
</protein>
<evidence type="ECO:0000313" key="48">
    <source>
        <dbReference type="Proteomes" id="UP000478431"/>
    </source>
</evidence>
<dbReference type="EMBL" id="CAIHOM010000002">
    <property type="protein sequence ID" value="CAC7000287.1"/>
    <property type="molecule type" value="Genomic_DNA"/>
</dbReference>
<dbReference type="KEGG" id="saud:CH52_03690"/>
<dbReference type="Proteomes" id="UP000459586">
    <property type="component" value="Unassembled WGS sequence"/>
</dbReference>
<dbReference type="EMBL" id="RQTF01000005">
    <property type="protein sequence ID" value="RZI08852.1"/>
    <property type="molecule type" value="Genomic_DNA"/>
</dbReference>
<dbReference type="Proteomes" id="UP000443506">
    <property type="component" value="Unassembled WGS sequence"/>
</dbReference>
<dbReference type="Proteomes" id="UP000507402">
    <property type="component" value="Unassembled WGS sequence"/>
</dbReference>
<dbReference type="PRINTS" id="PR01800">
    <property type="entry name" value="STAPHEXOTOXN"/>
</dbReference>
<dbReference type="Proteomes" id="UP000251686">
    <property type="component" value="Unassembled WGS sequence"/>
</dbReference>
<dbReference type="InterPro" id="IPR016091">
    <property type="entry name" value="SuperAg_toxin_C"/>
</dbReference>
<dbReference type="NCBIfam" id="NF009596">
    <property type="entry name" value="PRK13038.1"/>
    <property type="match status" value="1"/>
</dbReference>
<evidence type="ECO:0000313" key="30">
    <source>
        <dbReference type="EMBL" id="RZI08852.1"/>
    </source>
</evidence>
<dbReference type="EMBL" id="JAANDN010000073">
    <property type="protein sequence ID" value="NUY68501.1"/>
    <property type="molecule type" value="Genomic_DNA"/>
</dbReference>
<dbReference type="GO" id="GO:0005576">
    <property type="term" value="C:extracellular region"/>
    <property type="evidence" value="ECO:0007669"/>
    <property type="project" value="InterPro"/>
</dbReference>
<organism evidence="17">
    <name type="scientific">Staphylococcus aureus</name>
    <dbReference type="NCBI Taxonomy" id="1280"/>
    <lineage>
        <taxon>Bacteria</taxon>
        <taxon>Bacillati</taxon>
        <taxon>Bacillota</taxon>
        <taxon>Bacilli</taxon>
        <taxon>Bacillales</taxon>
        <taxon>Staphylococcaceae</taxon>
        <taxon>Staphylococcus</taxon>
    </lineage>
</organism>
<dbReference type="EMBL" id="CAIIGD010000003">
    <property type="protein sequence ID" value="CAC8211796.1"/>
    <property type="molecule type" value="Genomic_DNA"/>
</dbReference>
<dbReference type="Proteomes" id="UP000561555">
    <property type="component" value="Unassembled WGS sequence"/>
</dbReference>
<dbReference type="InterPro" id="IPR006126">
    <property type="entry name" value="Staph/Strept_toxin_CS"/>
</dbReference>
<reference evidence="38 39" key="10">
    <citation type="submission" date="2019-12" db="EMBL/GenBank/DDBJ databases">
        <authorList>
            <consortium name="Pathogen Informatics"/>
        </authorList>
    </citation>
    <scope>NUCLEOTIDE SEQUENCE [LARGE SCALE GENOMIC DNA]</scope>
    <source>
        <strain evidence="12 53">A13</strain>
        <strain evidence="13 51">MOS105</strain>
        <strain evidence="14 52">MOS114</strain>
        <strain evidence="15">NCTC13131</strain>
        <strain evidence="5 41">S040_N01_C01</strain>
        <strain evidence="6 39">S087_N01_C01</strain>
        <strain evidence="11 50">SG160</strain>
        <strain evidence="9 44">T012_N10_C04</strain>
        <strain evidence="7 38">T012_N16_C08</strain>
        <strain evidence="8 40">T065_N03_C06</strain>
        <strain evidence="10 43">T197_A02_C01</strain>
    </source>
</reference>
<reference evidence="19" key="15">
    <citation type="journal article" date="2021" name="Front Med (Lausanne)">
        <title>The Prevalence and Determinants of Fusidic Acid Resistance Among Methicillin-Resistant Staphylococcus aureus Clinical Isolates in China.</title>
        <authorList>
            <person name="Zhao H."/>
            <person name="Wang X."/>
            <person name="Wang B."/>
            <person name="Xu Y."/>
            <person name="Rao L."/>
            <person name="Wan B."/>
            <person name="Guo Y."/>
            <person name="Wu X."/>
            <person name="Yu J."/>
            <person name="Chen L."/>
            <person name="Li M."/>
            <person name="Yu F."/>
        </authorList>
    </citation>
    <scope>NUCLEOTIDE SEQUENCE</scope>
    <source>
        <strain evidence="19">NC-4</strain>
    </source>
</reference>
<proteinExistence type="inferred from homology"/>
<evidence type="ECO:0000313" key="20">
    <source>
        <dbReference type="EMBL" id="MVI56045.1"/>
    </source>
</evidence>
<dbReference type="AlphaFoldDB" id="A0A0D6W7J6"/>
<dbReference type="Proteomes" id="UP000265645">
    <property type="component" value="Unassembled WGS sequence"/>
</dbReference>
<evidence type="ECO:0000313" key="22">
    <source>
        <dbReference type="EMBL" id="MVL46243.1"/>
    </source>
</evidence>
<dbReference type="EMBL" id="LALQ01000067">
    <property type="protein sequence ID" value="KMR55992.1"/>
    <property type="molecule type" value="Genomic_DNA"/>
</dbReference>
<dbReference type="SUPFAM" id="SSF50203">
    <property type="entry name" value="Bacterial enterotoxins"/>
    <property type="match status" value="1"/>
</dbReference>
<feature type="domain" description="Staphylococcal superantigen-like OB-fold" evidence="3">
    <location>
        <begin position="44"/>
        <end position="123"/>
    </location>
</feature>
<dbReference type="EMBL" id="WPXC01000017">
    <property type="protein sequence ID" value="MVM10839.1"/>
    <property type="molecule type" value="Genomic_DNA"/>
</dbReference>
<dbReference type="InterPro" id="IPR015282">
    <property type="entry name" value="SSL_OB"/>
</dbReference>
<accession>A0A1E8X892</accession>
<dbReference type="EMBL" id="JAANEC010000020">
    <property type="protein sequence ID" value="NUY11246.1"/>
    <property type="molecule type" value="Genomic_DNA"/>
</dbReference>
<dbReference type="Proteomes" id="UP000466646">
    <property type="component" value="Unassembled WGS sequence"/>
</dbReference>
<evidence type="ECO:0000313" key="27">
    <source>
        <dbReference type="EMBL" id="NUY11246.1"/>
    </source>
</evidence>
<dbReference type="SMR" id="A0A0D6W7J6"/>
<evidence type="ECO:0000259" key="2">
    <source>
        <dbReference type="Pfam" id="PF02876"/>
    </source>
</evidence>
<dbReference type="OMA" id="MGEVIDS"/>
<reference evidence="25 48" key="14">
    <citation type="submission" date="2020-02" db="EMBL/GenBank/DDBJ databases">
        <title>Novel Insights Into The Classification of Staphylococcal Beta-Lactamases In Relation To The Cefazolin Inoculum Effect.</title>
        <authorList>
            <person name="Carvajal L.P."/>
            <person name="Rincon S."/>
            <person name="Echeverri A."/>
            <person name="Porras J."/>
            <person name="Rios R."/>
            <person name="Ordonez K."/>
            <person name="Seas C."/>
            <person name="Gomez-Villegas S."/>
            <person name="Diaz L."/>
            <person name="Arias C.A."/>
            <person name="Reyes J."/>
        </authorList>
    </citation>
    <scope>NUCLEOTIDE SEQUENCE [LARGE SCALE GENOMIC DNA]</scope>
    <source>
        <strain evidence="25 48">UP127</strain>
    </source>
</reference>
<dbReference type="SUPFAM" id="SSF54334">
    <property type="entry name" value="Superantigen toxins, C-terminal domain"/>
    <property type="match status" value="1"/>
</dbReference>
<evidence type="ECO:0000313" key="7">
    <source>
        <dbReference type="EMBL" id="CAA4377264.1"/>
    </source>
</evidence>
<evidence type="ECO:0000313" key="16">
    <source>
        <dbReference type="EMBL" id="GBV21317.1"/>
    </source>
</evidence>
<reference evidence="36 37" key="9">
    <citation type="submission" date="2019-11" db="EMBL/GenBank/DDBJ databases">
        <title>Implementation of targeted gown and glove precautions to prevent Staphylococcus aureus acquisition in community-based nursing homes.</title>
        <authorList>
            <person name="Stine O.C."/>
        </authorList>
    </citation>
    <scope>NUCLEOTIDE SEQUENCE [LARGE SCALE GENOMIC DNA]</scope>
    <source>
        <strain evidence="23 49">S_1081.LBCF.DN</strain>
        <strain evidence="22 37">S_2023.LVRQ.AN</strain>
        <strain evidence="21 46">S_2062.LAUP.DI</strain>
        <strain evidence="20 36">S_4031.LGMP.AI</strain>
    </source>
</reference>
<evidence type="ECO:0000313" key="11">
    <source>
        <dbReference type="EMBL" id="CAC5794557.1"/>
    </source>
</evidence>
<dbReference type="EMBL" id="CAIIGN010000002">
    <property type="protein sequence ID" value="CAC8218939.1"/>
    <property type="molecule type" value="Genomic_DNA"/>
</dbReference>
<dbReference type="Proteomes" id="UP000443708">
    <property type="component" value="Unassembled WGS sequence"/>
</dbReference>
<dbReference type="Pfam" id="PF09199">
    <property type="entry name" value="SSL_OB"/>
    <property type="match status" value="1"/>
</dbReference>
<dbReference type="Proteomes" id="UP000505390">
    <property type="component" value="Unassembled WGS sequence"/>
</dbReference>
<gene>
    <name evidence="5" type="primary">set14</name>
    <name evidence="16" type="synonym">set14_2</name>
    <name evidence="7" type="synonym">tst</name>
    <name evidence="12" type="synonym">tst_1</name>
    <name evidence="18" type="ORF">ACR79_08915</name>
    <name evidence="4" type="ORF">CNH36_02295</name>
    <name evidence="31" type="ORF">DQU50_08965</name>
    <name evidence="29" type="ORF">EIG94_03730</name>
    <name evidence="30" type="ORF">EIH03_00235</name>
    <name evidence="17" type="ORF">EP54_13120</name>
    <name evidence="25" type="ORF">G0Z31_07145</name>
    <name evidence="26" type="ORF">G6Y24_06910</name>
    <name evidence="20" type="ORF">GO793_09300</name>
    <name evidence="21" type="ORF">GO814_10365</name>
    <name evidence="22" type="ORF">GO941_12195</name>
    <name evidence="23" type="ORF">GO942_09065</name>
    <name evidence="27" type="ORF">GQX37_01550</name>
    <name evidence="28" type="ORF">GQX52_07590</name>
    <name evidence="24" type="ORF">GZ130_13430</name>
    <name evidence="19" type="ORF">LB359_09400</name>
    <name evidence="16" type="ORF">M1K003_2331</name>
    <name evidence="15" type="ORF">NCTC13131_05891</name>
    <name evidence="6" type="ORF">SAMEA1029512_01360</name>
    <name evidence="5" type="ORF">SAMEA1029528_01142</name>
    <name evidence="7" type="ORF">SAMEA2078260_01590</name>
    <name evidence="9" type="ORF">SAMEA2078588_01346</name>
    <name evidence="10" type="ORF">SAMEA2080344_01406</name>
    <name evidence="8" type="ORF">SAMEA2081063_00557</name>
    <name evidence="11" type="ORF">SAMEA4008575_01613</name>
    <name evidence="12" type="ORF">SAMEA4552975_01362</name>
    <name evidence="13" type="ORF">SAMEA70146418_01355</name>
    <name evidence="14" type="ORF">SAMEA70153168_00606</name>
</gene>
<dbReference type="PRINTS" id="PR01898">
    <property type="entry name" value="SAGSUPRFAMLY"/>
</dbReference>
<evidence type="ECO:0000313" key="24">
    <source>
        <dbReference type="EMBL" id="NDP57575.1"/>
    </source>
</evidence>
<dbReference type="Gene3D" id="2.40.50.110">
    <property type="match status" value="1"/>
</dbReference>
<reference evidence="24 45" key="12">
    <citation type="submission" date="2020-01" db="EMBL/GenBank/DDBJ databases">
        <title>Analysis of Virulence and Antimicrobial Resistance Gene Carriage in Staphylococcus aureus Infections in Equids Using Whole Genome Sequencing.</title>
        <authorList>
            <person name="Little S.V."/>
            <person name="Hillhouse A.E."/>
            <person name="Cohen N.D."/>
            <person name="Lawhon S.D."/>
            <person name="Bryan L.K."/>
        </authorList>
    </citation>
    <scope>NUCLEOTIDE SEQUENCE [LARGE SCALE GENOMIC DNA]</scope>
    <source>
        <strain evidence="24 45">61-017</strain>
    </source>
</reference>
<dbReference type="RefSeq" id="WP_000673051.1">
    <property type="nucleotide sequence ID" value="NC_021670.1"/>
</dbReference>
<evidence type="ECO:0000313" key="50">
    <source>
        <dbReference type="Proteomes" id="UP000505390"/>
    </source>
</evidence>
<dbReference type="Gene3D" id="3.10.20.120">
    <property type="match status" value="1"/>
</dbReference>
<evidence type="ECO:0000256" key="1">
    <source>
        <dbReference type="ARBA" id="ARBA00008401"/>
    </source>
</evidence>
<dbReference type="Proteomes" id="UP000478867">
    <property type="component" value="Unassembled WGS sequence"/>
</dbReference>
<evidence type="ECO:0000313" key="39">
    <source>
        <dbReference type="Proteomes" id="UP000442782"/>
    </source>
</evidence>
<evidence type="ECO:0000313" key="44">
    <source>
        <dbReference type="Proteomes" id="UP000459702"/>
    </source>
</evidence>
<evidence type="ECO:0000313" key="15">
    <source>
        <dbReference type="EMBL" id="CAD7354916.1"/>
    </source>
</evidence>
<dbReference type="Proteomes" id="UP000451682">
    <property type="component" value="Unassembled WGS sequence"/>
</dbReference>
<dbReference type="Proteomes" id="UP001200271">
    <property type="component" value="Unassembled WGS sequence"/>
</dbReference>
<evidence type="ECO:0000313" key="10">
    <source>
        <dbReference type="EMBL" id="CAA6348908.1"/>
    </source>
</evidence>
<evidence type="ECO:0000313" key="21">
    <source>
        <dbReference type="EMBL" id="MVK35539.1"/>
    </source>
</evidence>
<evidence type="ECO:0000313" key="13">
    <source>
        <dbReference type="EMBL" id="CAC8211796.1"/>
    </source>
</evidence>
<dbReference type="EMBL" id="BDVT01000013">
    <property type="protein sequence ID" value="GBV21317.1"/>
    <property type="molecule type" value="Genomic_DNA"/>
</dbReference>
<sequence length="227" mass="26111">MKFTALAKATLALGILTTGTLTTEVHSGHAKQNQKSVNKHDKEALYRYYTGKTMEMKNISALKHGKNNLRFKFRGIKIQVLLPGNDKSKFQQRSYEGLDVFFVQEKRDKHDIFYTVGGVIQNNKTSGVVSAPILNISKEKGEDAFVKGYPYYIKKEKITLKELDYKLRKHLIEKYGLYKTISKDGRVKISLKDGSFYNLDLRSKLKFKYMGEVIESKQIKDIEVNLK</sequence>
<evidence type="ECO:0000313" key="51">
    <source>
        <dbReference type="Proteomes" id="UP000507112"/>
    </source>
</evidence>
<dbReference type="EMBL" id="CACUNS010000006">
    <property type="protein sequence ID" value="CAA6078606.1"/>
    <property type="molecule type" value="Genomic_DNA"/>
</dbReference>
<evidence type="ECO:0000313" key="29">
    <source>
        <dbReference type="EMBL" id="RZH94824.1"/>
    </source>
</evidence>
<dbReference type="EMBL" id="JAAFLG010000045">
    <property type="protein sequence ID" value="NDP57575.1"/>
    <property type="molecule type" value="Genomic_DNA"/>
</dbReference>
<evidence type="ECO:0000259" key="3">
    <source>
        <dbReference type="Pfam" id="PF09199"/>
    </source>
</evidence>
<dbReference type="InterPro" id="IPR008992">
    <property type="entry name" value="Enterotoxin"/>
</dbReference>
<evidence type="ECO:0000313" key="35">
    <source>
        <dbReference type="Proteomes" id="UP000294017"/>
    </source>
</evidence>
<evidence type="ECO:0000313" key="25">
    <source>
        <dbReference type="EMBL" id="NGK21292.1"/>
    </source>
</evidence>
<dbReference type="Proteomes" id="UP000293434">
    <property type="component" value="Unassembled WGS sequence"/>
</dbReference>
<dbReference type="EMBL" id="WPVZ01000642">
    <property type="protein sequence ID" value="MVL46243.1"/>
    <property type="molecule type" value="Genomic_DNA"/>
</dbReference>
<evidence type="ECO:0000313" key="12">
    <source>
        <dbReference type="EMBL" id="CAC7000287.1"/>
    </source>
</evidence>
<dbReference type="InterPro" id="IPR008375">
    <property type="entry name" value="Staph_exotoxin"/>
</dbReference>
<evidence type="ECO:0000313" key="41">
    <source>
        <dbReference type="Proteomes" id="UP000443708"/>
    </source>
</evidence>
<dbReference type="Proteomes" id="UP000478431">
    <property type="component" value="Unassembled WGS sequence"/>
</dbReference>
<evidence type="ECO:0000313" key="28">
    <source>
        <dbReference type="EMBL" id="NUY68501.1"/>
    </source>
</evidence>
<evidence type="ECO:0000313" key="52">
    <source>
        <dbReference type="Proteomes" id="UP000507402"/>
    </source>
</evidence>
<dbReference type="Proteomes" id="UP000507485">
    <property type="component" value="Unassembled WGS sequence"/>
</dbReference>
<reference evidence="31 42" key="6">
    <citation type="submission" date="2018-06" db="EMBL/GenBank/DDBJ databases">
        <title>Whole genome sequencing to identify and define MRSA outbreaks.</title>
        <authorList>
            <person name="Sullivan M.J."/>
            <person name="Altman D.R."/>
            <person name="Chacko K."/>
            <person name="Ciferri B."/>
            <person name="Webster E."/>
            <person name="Deikus G."/>
            <person name="Lewis M."/>
            <person name="Khan Z."/>
            <person name="Beckford C."/>
            <person name="Rendo A."/>
            <person name="Samaroo F."/>
            <person name="Sebra R."/>
            <person name="Karam-Howlin R."/>
            <person name="Southwick K."/>
            <person name="Adams E."/>
            <person name="Ying L."/>
            <person name="Kornblum J."/>
            <person name="Factor S."/>
            <person name="Danesh Yazdi M."/>
            <person name="Dingle T."/>
            <person name="Hamula C."/>
            <person name="Bashir A."/>
            <person name="Schadt E."/>
            <person name="Kasarskis A."/>
            <person name="Patel G."/>
            <person name="Wallach F."/>
            <person name="Gibbs K."/>
            <person name="Van Bakel H."/>
        </authorList>
    </citation>
    <scope>NUCLEOTIDE SEQUENCE [LARGE SCALE GENOMIC DNA]</scope>
    <source>
        <strain evidence="31">Pt013</strain>
        <strain evidence="42">pt013</strain>
    </source>
</reference>
<evidence type="ECO:0000313" key="53">
    <source>
        <dbReference type="Proteomes" id="UP000507485"/>
    </source>
</evidence>
<evidence type="ECO:0000313" key="43">
    <source>
        <dbReference type="Proteomes" id="UP000459586"/>
    </source>
</evidence>
<accession>A0A0D6W7J6</accession>
<comment type="similarity">
    <text evidence="1">Belongs to the staphylococcal/streptococcal toxin family.</text>
</comment>
<dbReference type="EMBL" id="RQTC01000048">
    <property type="protein sequence ID" value="RZH94824.1"/>
    <property type="molecule type" value="Genomic_DNA"/>
</dbReference>
<evidence type="ECO:0000313" key="47">
    <source>
        <dbReference type="Proteomes" id="UP000473113"/>
    </source>
</evidence>
<evidence type="ECO:0000313" key="9">
    <source>
        <dbReference type="EMBL" id="CAA6078606.1"/>
    </source>
</evidence>
<dbReference type="Proteomes" id="UP000434412">
    <property type="component" value="Unassembled WGS sequence"/>
</dbReference>
<evidence type="ECO:0000313" key="14">
    <source>
        <dbReference type="EMBL" id="CAC8218939.1"/>
    </source>
</evidence>
<dbReference type="EMBL" id="CACTWD010000002">
    <property type="protein sequence ID" value="CAA4674274.1"/>
    <property type="molecule type" value="Genomic_DNA"/>
</dbReference>
<dbReference type="InterPro" id="IPR013307">
    <property type="entry name" value="Superantigen_bac"/>
</dbReference>
<dbReference type="Proteomes" id="UP000471199">
    <property type="component" value="Unassembled WGS sequence"/>
</dbReference>
<dbReference type="InterPro" id="IPR006123">
    <property type="entry name" value="Toxin_b-grasp_Staph/Strep"/>
</dbReference>
<dbReference type="PRINTS" id="PR01501">
    <property type="entry name" value="TOXICSSTOXIN"/>
</dbReference>
<evidence type="ECO:0000313" key="33">
    <source>
        <dbReference type="Proteomes" id="UP000265645"/>
    </source>
</evidence>
<evidence type="ECO:0000313" key="8">
    <source>
        <dbReference type="EMBL" id="CAA4674274.1"/>
    </source>
</evidence>